<dbReference type="EMBL" id="JAOPEN010000004">
    <property type="protein sequence ID" value="KAJ4858104.1"/>
    <property type="molecule type" value="Genomic_DNA"/>
</dbReference>
<dbReference type="AlphaFoldDB" id="A0A9W9B8V2"/>
<evidence type="ECO:0000313" key="2">
    <source>
        <dbReference type="Proteomes" id="UP001140511"/>
    </source>
</evidence>
<gene>
    <name evidence="1" type="ORF">T069G_06371</name>
</gene>
<proteinExistence type="predicted"/>
<name>A0A9W9B8V2_9HYPO</name>
<keyword evidence="2" id="KW-1185">Reference proteome</keyword>
<accession>A0A9W9B8V2</accession>
<dbReference type="GeneID" id="80868269"/>
<organism evidence="1 2">
    <name type="scientific">Trichoderma breve</name>
    <dbReference type="NCBI Taxonomy" id="2034170"/>
    <lineage>
        <taxon>Eukaryota</taxon>
        <taxon>Fungi</taxon>
        <taxon>Dikarya</taxon>
        <taxon>Ascomycota</taxon>
        <taxon>Pezizomycotina</taxon>
        <taxon>Sordariomycetes</taxon>
        <taxon>Hypocreomycetidae</taxon>
        <taxon>Hypocreales</taxon>
        <taxon>Hypocreaceae</taxon>
        <taxon>Trichoderma</taxon>
    </lineage>
</organism>
<evidence type="ECO:0000313" key="1">
    <source>
        <dbReference type="EMBL" id="KAJ4858104.1"/>
    </source>
</evidence>
<protein>
    <submittedName>
        <fullName evidence="1">Uncharacterized protein</fullName>
    </submittedName>
</protein>
<dbReference type="Proteomes" id="UP001140511">
    <property type="component" value="Unassembled WGS sequence"/>
</dbReference>
<reference evidence="1" key="1">
    <citation type="submission" date="2022-09" db="EMBL/GenBank/DDBJ databases">
        <title>Chromosome-level assembly of Trichoderma breve T069, a fungus used in development of biopesticide product.</title>
        <authorList>
            <person name="Lin R."/>
            <person name="Liu T."/>
        </authorList>
    </citation>
    <scope>NUCLEOTIDE SEQUENCE</scope>
    <source>
        <strain evidence="1">T069</strain>
    </source>
</reference>
<sequence>MLSQVLRFTFPAGSTISSAAFLKLRQQIATAGAASQYYGYTTPTRVLSLPRKRHEVCWVIHRSAVAEGLISTGITDATSLEFEFTEAQLEHLTKALDAPICEFACIRLRDDAPLEDEALQKSMHKTYSDTYQILGFTGGYWAYALNSNETAGVPCSSPAPETIPKSHRRLGVYYLGWDSIELHEDGSQTEAFSEEIDKLQPYFGPGSGAFYTMLRQHK</sequence>
<dbReference type="RefSeq" id="XP_056027160.1">
    <property type="nucleotide sequence ID" value="XM_056173581.1"/>
</dbReference>
<comment type="caution">
    <text evidence="1">The sequence shown here is derived from an EMBL/GenBank/DDBJ whole genome shotgun (WGS) entry which is preliminary data.</text>
</comment>